<reference evidence="1 3" key="1">
    <citation type="submission" date="2018-06" db="EMBL/GenBank/DDBJ databases">
        <authorList>
            <consortium name="Pathogen Informatics"/>
            <person name="Doyle S."/>
        </authorList>
    </citation>
    <scope>NUCLEOTIDE SEQUENCE [LARGE SCALE GENOMIC DNA]</scope>
    <source>
        <strain evidence="1 3">NCTC11159</strain>
    </source>
</reference>
<gene>
    <name evidence="2" type="ORF">EV682_10819</name>
    <name evidence="1" type="ORF">NCTC11159_03881</name>
</gene>
<accession>A0A377SVH8</accession>
<proteinExistence type="predicted"/>
<keyword evidence="4" id="KW-1185">Reference proteome</keyword>
<sequence length="149" mass="17162">MLGKRTHPAPYSHPRIPPLIELACKCGGLITCTHPVNSEGYSDTPEGWWLRTAEDRSFTAKCNKCHFSKKNLNYFEVVQIGPPYYSASVGLDHIWGWNKEHLETIIQYLHGDPITNRWLGYMRYVPGKWKAISRRSTYIKAAKKVLKNN</sequence>
<name>A0A377SVH8_9NEIS</name>
<dbReference type="RefSeq" id="WP_132038682.1">
    <property type="nucleotide sequence ID" value="NZ_CAWOLO010000008.1"/>
</dbReference>
<dbReference type="Proteomes" id="UP000255108">
    <property type="component" value="Unassembled WGS sequence"/>
</dbReference>
<reference evidence="2 4" key="2">
    <citation type="submission" date="2019-03" db="EMBL/GenBank/DDBJ databases">
        <title>Genomic Encyclopedia of Type Strains, Phase IV (KMG-IV): sequencing the most valuable type-strain genomes for metagenomic binning, comparative biology and taxonomic classification.</title>
        <authorList>
            <person name="Goeker M."/>
        </authorList>
    </citation>
    <scope>NUCLEOTIDE SEQUENCE [LARGE SCALE GENOMIC DNA]</scope>
    <source>
        <strain evidence="2 4">DSM 3764</strain>
    </source>
</reference>
<evidence type="ECO:0000313" key="2">
    <source>
        <dbReference type="EMBL" id="TCU84996.1"/>
    </source>
</evidence>
<evidence type="ECO:0000313" key="1">
    <source>
        <dbReference type="EMBL" id="STR45320.1"/>
    </source>
</evidence>
<dbReference type="AlphaFoldDB" id="A0A377SVH8"/>
<evidence type="ECO:0000313" key="3">
    <source>
        <dbReference type="Proteomes" id="UP000255108"/>
    </source>
</evidence>
<protein>
    <submittedName>
        <fullName evidence="1">Uncharacterized protein</fullName>
    </submittedName>
</protein>
<evidence type="ECO:0000313" key="4">
    <source>
        <dbReference type="Proteomes" id="UP000295794"/>
    </source>
</evidence>
<dbReference type="EMBL" id="SMBT01000008">
    <property type="protein sequence ID" value="TCU84996.1"/>
    <property type="molecule type" value="Genomic_DNA"/>
</dbReference>
<organism evidence="1 3">
    <name type="scientific">Iodobacter fluviatilis</name>
    <dbReference type="NCBI Taxonomy" id="537"/>
    <lineage>
        <taxon>Bacteria</taxon>
        <taxon>Pseudomonadati</taxon>
        <taxon>Pseudomonadota</taxon>
        <taxon>Betaproteobacteria</taxon>
        <taxon>Neisseriales</taxon>
        <taxon>Chitinibacteraceae</taxon>
        <taxon>Iodobacter</taxon>
    </lineage>
</organism>
<dbReference type="Proteomes" id="UP000295794">
    <property type="component" value="Unassembled WGS sequence"/>
</dbReference>
<dbReference type="EMBL" id="UGHR01000004">
    <property type="protein sequence ID" value="STR45320.1"/>
    <property type="molecule type" value="Genomic_DNA"/>
</dbReference>